<dbReference type="EMBL" id="SHLC01000001">
    <property type="protein sequence ID" value="RZU66047.1"/>
    <property type="molecule type" value="Genomic_DNA"/>
</dbReference>
<comment type="caution">
    <text evidence="7">The sequence shown here is derived from an EMBL/GenBank/DDBJ whole genome shotgun (WGS) entry which is preliminary data.</text>
</comment>
<dbReference type="Pfam" id="PF02518">
    <property type="entry name" value="HATPase_c"/>
    <property type="match status" value="1"/>
</dbReference>
<evidence type="ECO:0000256" key="2">
    <source>
        <dbReference type="ARBA" id="ARBA00012438"/>
    </source>
</evidence>
<dbReference type="PROSITE" id="PS50109">
    <property type="entry name" value="HIS_KIN"/>
    <property type="match status" value="1"/>
</dbReference>
<gene>
    <name evidence="7" type="ORF">EV379_2393</name>
</gene>
<dbReference type="Gene3D" id="3.30.565.10">
    <property type="entry name" value="Histidine kinase-like ATPase, C-terminal domain"/>
    <property type="match status" value="1"/>
</dbReference>
<evidence type="ECO:0000256" key="4">
    <source>
        <dbReference type="ARBA" id="ARBA00022777"/>
    </source>
</evidence>
<comment type="catalytic activity">
    <reaction evidence="1">
        <text>ATP + protein L-histidine = ADP + protein N-phospho-L-histidine.</text>
        <dbReference type="EC" id="2.7.13.3"/>
    </reaction>
</comment>
<accession>A0A4Q8AN84</accession>
<evidence type="ECO:0000259" key="6">
    <source>
        <dbReference type="PROSITE" id="PS50109"/>
    </source>
</evidence>
<organism evidence="7 8">
    <name type="scientific">Microterricola gilva</name>
    <dbReference type="NCBI Taxonomy" id="393267"/>
    <lineage>
        <taxon>Bacteria</taxon>
        <taxon>Bacillati</taxon>
        <taxon>Actinomycetota</taxon>
        <taxon>Actinomycetes</taxon>
        <taxon>Micrococcales</taxon>
        <taxon>Microbacteriaceae</taxon>
        <taxon>Microterricola</taxon>
    </lineage>
</organism>
<sequence length="319" mass="35409">MGLVGANLLNPSPRARQRFQNERERHVRVEAVHRAVEAVRKAAPGLVDDMHVQRELVLESLKTDPALLAAVGNVLRKDLEDNLSQSHDFLQLVKVIRGHAEVLLLQKHPNLPPEEAAEQEPTEGAIFFATTLMASKVDSLAFLNEVNRAFGDLRRFEIHPLLLKYVRIYAWQAKQKNLKLNLNGRCFAVCYYNPDAIIAIVQGFLDNMVKYAPASSSGTISIDEGEDEVRIAFNSLGPRISADETGRIFLPRIRGVAARELEPTGQGVGLGVVKELSDALDLDARVSQRSTAASGFPGYFETTFSFRVRKTGTSHSRDR</sequence>
<dbReference type="InterPro" id="IPR003594">
    <property type="entry name" value="HATPase_dom"/>
</dbReference>
<evidence type="ECO:0000313" key="8">
    <source>
        <dbReference type="Proteomes" id="UP000291483"/>
    </source>
</evidence>
<feature type="domain" description="Histidine kinase" evidence="6">
    <location>
        <begin position="84"/>
        <end position="295"/>
    </location>
</feature>
<evidence type="ECO:0000256" key="1">
    <source>
        <dbReference type="ARBA" id="ARBA00000085"/>
    </source>
</evidence>
<dbReference type="GO" id="GO:0007234">
    <property type="term" value="P:osmosensory signaling via phosphorelay pathway"/>
    <property type="evidence" value="ECO:0007669"/>
    <property type="project" value="TreeGrafter"/>
</dbReference>
<evidence type="ECO:0000256" key="3">
    <source>
        <dbReference type="ARBA" id="ARBA00022679"/>
    </source>
</evidence>
<protein>
    <recommendedName>
        <fullName evidence="5">Sensor-like histidine kinase SenX3</fullName>
        <ecNumber evidence="2">2.7.13.3</ecNumber>
    </recommendedName>
</protein>
<dbReference type="InterPro" id="IPR050351">
    <property type="entry name" value="BphY/WalK/GraS-like"/>
</dbReference>
<keyword evidence="4 7" id="KW-0418">Kinase</keyword>
<dbReference type="PANTHER" id="PTHR42878:SF14">
    <property type="entry name" value="OSMOLARITY TWO-COMPONENT SYSTEM PROTEIN SSK1"/>
    <property type="match status" value="1"/>
</dbReference>
<dbReference type="AlphaFoldDB" id="A0A4Q8AN84"/>
<dbReference type="GO" id="GO:0030295">
    <property type="term" value="F:protein kinase activator activity"/>
    <property type="evidence" value="ECO:0007669"/>
    <property type="project" value="TreeGrafter"/>
</dbReference>
<keyword evidence="3" id="KW-0808">Transferase</keyword>
<dbReference type="InterPro" id="IPR005467">
    <property type="entry name" value="His_kinase_dom"/>
</dbReference>
<evidence type="ECO:0000256" key="5">
    <source>
        <dbReference type="ARBA" id="ARBA00039401"/>
    </source>
</evidence>
<dbReference type="InterPro" id="IPR036890">
    <property type="entry name" value="HATPase_C_sf"/>
</dbReference>
<dbReference type="SMART" id="SM00387">
    <property type="entry name" value="HATPase_c"/>
    <property type="match status" value="1"/>
</dbReference>
<dbReference type="Proteomes" id="UP000291483">
    <property type="component" value="Unassembled WGS sequence"/>
</dbReference>
<dbReference type="EC" id="2.7.13.3" evidence="2"/>
<keyword evidence="8" id="KW-1185">Reference proteome</keyword>
<name>A0A4Q8AN84_9MICO</name>
<evidence type="ECO:0000313" key="7">
    <source>
        <dbReference type="EMBL" id="RZU66047.1"/>
    </source>
</evidence>
<dbReference type="SUPFAM" id="SSF55874">
    <property type="entry name" value="ATPase domain of HSP90 chaperone/DNA topoisomerase II/histidine kinase"/>
    <property type="match status" value="1"/>
</dbReference>
<dbReference type="GO" id="GO:0000156">
    <property type="term" value="F:phosphorelay response regulator activity"/>
    <property type="evidence" value="ECO:0007669"/>
    <property type="project" value="TreeGrafter"/>
</dbReference>
<dbReference type="PANTHER" id="PTHR42878">
    <property type="entry name" value="TWO-COMPONENT HISTIDINE KINASE"/>
    <property type="match status" value="1"/>
</dbReference>
<proteinExistence type="predicted"/>
<dbReference type="GO" id="GO:0004673">
    <property type="term" value="F:protein histidine kinase activity"/>
    <property type="evidence" value="ECO:0007669"/>
    <property type="project" value="UniProtKB-EC"/>
</dbReference>
<reference evidence="7 8" key="1">
    <citation type="submission" date="2019-02" db="EMBL/GenBank/DDBJ databases">
        <title>Sequencing the genomes of 1000 actinobacteria strains.</title>
        <authorList>
            <person name="Klenk H.-P."/>
        </authorList>
    </citation>
    <scope>NUCLEOTIDE SEQUENCE [LARGE SCALE GENOMIC DNA]</scope>
    <source>
        <strain evidence="7 8">DSM 18319</strain>
    </source>
</reference>